<dbReference type="Proteomes" id="UP001470809">
    <property type="component" value="Chromosome"/>
</dbReference>
<dbReference type="AlphaFoldDB" id="A0AAN0NJK5"/>
<sequence length="96" mass="10927">MKHPKARISPRRRTAVKEIQLHLVVIKSAIVGALCPRVFHHVLDNAALRRSGAWELGIHQHNVAPMTYPHKAGQQIGRDPRINLMQQSLLWNATHH</sequence>
<name>A0AAN0NJK5_9RHOB</name>
<evidence type="ECO:0000313" key="2">
    <source>
        <dbReference type="EMBL" id="WZU66330.1"/>
    </source>
</evidence>
<keyword evidence="1" id="KW-1133">Transmembrane helix</keyword>
<keyword evidence="1" id="KW-0472">Membrane</keyword>
<evidence type="ECO:0000256" key="1">
    <source>
        <dbReference type="SAM" id="Phobius"/>
    </source>
</evidence>
<dbReference type="KEGG" id="yrh:AABB31_14840"/>
<proteinExistence type="predicted"/>
<organism evidence="2 3">
    <name type="scientific">Yoonia rhodophyticola</name>
    <dbReference type="NCBI Taxonomy" id="3137370"/>
    <lineage>
        <taxon>Bacteria</taxon>
        <taxon>Pseudomonadati</taxon>
        <taxon>Pseudomonadota</taxon>
        <taxon>Alphaproteobacteria</taxon>
        <taxon>Rhodobacterales</taxon>
        <taxon>Paracoccaceae</taxon>
        <taxon>Yoonia</taxon>
    </lineage>
</organism>
<dbReference type="RefSeq" id="WP_342075655.1">
    <property type="nucleotide sequence ID" value="NZ_CP151767.2"/>
</dbReference>
<evidence type="ECO:0000313" key="3">
    <source>
        <dbReference type="Proteomes" id="UP001470809"/>
    </source>
</evidence>
<accession>A0AAN0NJK5</accession>
<keyword evidence="3" id="KW-1185">Reference proteome</keyword>
<gene>
    <name evidence="2" type="ORF">AABB31_14840</name>
</gene>
<reference evidence="2" key="1">
    <citation type="submission" date="2024-08" db="EMBL/GenBank/DDBJ databases">
        <title>Phylogenomic analyses of a clade within the roseobacter group suggest taxonomic reassignments of species of the genera Aestuariivita, Citreicella, Loktanella, Nautella, Pelagibaca, Ruegeria, Thalassobius, Thiobacimonas and Tropicibacter, and the proposal o.</title>
        <authorList>
            <person name="Jeon C.O."/>
        </authorList>
    </citation>
    <scope>NUCLEOTIDE SEQUENCE</scope>
    <source>
        <strain evidence="2">SS1-5</strain>
    </source>
</reference>
<dbReference type="EMBL" id="CP151767">
    <property type="protein sequence ID" value="WZU66330.1"/>
    <property type="molecule type" value="Genomic_DNA"/>
</dbReference>
<keyword evidence="1" id="KW-0812">Transmembrane</keyword>
<feature type="transmembrane region" description="Helical" evidence="1">
    <location>
        <begin position="21"/>
        <end position="39"/>
    </location>
</feature>
<protein>
    <submittedName>
        <fullName evidence="2">Uncharacterized protein</fullName>
    </submittedName>
</protein>